<sequence>MSAFQSHCHDLLVLDGQGTTAASSPQIITLALHDAQSPLGSVILAACYQAFVQEYNSISAKEQATTGFQLSVVHDPTTFLSHSLAARPNAVSANLSLYLTQLLRYIAHLNPISFSLSDSCREHALLGFSTGMFAASVIASADS</sequence>
<dbReference type="AlphaFoldDB" id="A0A4S4LUY2"/>
<comment type="caution">
    <text evidence="2">The sequence shown here is derived from an EMBL/GenBank/DDBJ whole genome shotgun (WGS) entry which is preliminary data.</text>
</comment>
<dbReference type="Gene3D" id="3.40.366.10">
    <property type="entry name" value="Malonyl-Coenzyme A Acyl Carrier Protein, domain 2"/>
    <property type="match status" value="1"/>
</dbReference>
<organism evidence="2 3">
    <name type="scientific">Antrodiella citrinella</name>
    <dbReference type="NCBI Taxonomy" id="2447956"/>
    <lineage>
        <taxon>Eukaryota</taxon>
        <taxon>Fungi</taxon>
        <taxon>Dikarya</taxon>
        <taxon>Basidiomycota</taxon>
        <taxon>Agaricomycotina</taxon>
        <taxon>Agaricomycetes</taxon>
        <taxon>Polyporales</taxon>
        <taxon>Steccherinaceae</taxon>
        <taxon>Antrodiella</taxon>
    </lineage>
</organism>
<feature type="non-terminal residue" evidence="2">
    <location>
        <position position="143"/>
    </location>
</feature>
<proteinExistence type="predicted"/>
<protein>
    <recommendedName>
        <fullName evidence="1">Starter acyltransferase (SAT) domain-containing protein</fullName>
    </recommendedName>
</protein>
<dbReference type="InterPro" id="IPR001227">
    <property type="entry name" value="Ac_transferase_dom_sf"/>
</dbReference>
<dbReference type="InterPro" id="IPR032088">
    <property type="entry name" value="SAT"/>
</dbReference>
<keyword evidence="3" id="KW-1185">Reference proteome</keyword>
<dbReference type="OrthoDB" id="329835at2759"/>
<dbReference type="EMBL" id="SGPM01000779">
    <property type="protein sequence ID" value="THH15897.1"/>
    <property type="molecule type" value="Genomic_DNA"/>
</dbReference>
<reference evidence="2 3" key="1">
    <citation type="submission" date="2019-02" db="EMBL/GenBank/DDBJ databases">
        <title>Genome sequencing of the rare red list fungi Antrodiella citrinella (Flaviporus citrinellus).</title>
        <authorList>
            <person name="Buettner E."/>
            <person name="Kellner H."/>
        </authorList>
    </citation>
    <scope>NUCLEOTIDE SEQUENCE [LARGE SCALE GENOMIC DNA]</scope>
    <source>
        <strain evidence="2 3">DSM 108506</strain>
    </source>
</reference>
<dbReference type="GO" id="GO:0016740">
    <property type="term" value="F:transferase activity"/>
    <property type="evidence" value="ECO:0007669"/>
    <property type="project" value="InterPro"/>
</dbReference>
<dbReference type="Pfam" id="PF16073">
    <property type="entry name" value="SAT"/>
    <property type="match status" value="1"/>
</dbReference>
<name>A0A4S4LUY2_9APHY</name>
<evidence type="ECO:0000313" key="3">
    <source>
        <dbReference type="Proteomes" id="UP000308730"/>
    </source>
</evidence>
<evidence type="ECO:0000313" key="2">
    <source>
        <dbReference type="EMBL" id="THH15897.1"/>
    </source>
</evidence>
<accession>A0A4S4LUY2</accession>
<feature type="domain" description="Starter acyltransferase (SAT)" evidence="1">
    <location>
        <begin position="20"/>
        <end position="143"/>
    </location>
</feature>
<gene>
    <name evidence="2" type="ORF">EUX98_g9388</name>
</gene>
<dbReference type="Proteomes" id="UP000308730">
    <property type="component" value="Unassembled WGS sequence"/>
</dbReference>
<evidence type="ECO:0000259" key="1">
    <source>
        <dbReference type="Pfam" id="PF16073"/>
    </source>
</evidence>